<evidence type="ECO:0000256" key="1">
    <source>
        <dbReference type="ARBA" id="ARBA00004496"/>
    </source>
</evidence>
<evidence type="ECO:0000259" key="7">
    <source>
        <dbReference type="Pfam" id="PF00793"/>
    </source>
</evidence>
<evidence type="ECO:0000256" key="3">
    <source>
        <dbReference type="ARBA" id="ARBA00012693"/>
    </source>
</evidence>
<proteinExistence type="inferred from homology"/>
<feature type="non-terminal residue" evidence="8">
    <location>
        <position position="1"/>
    </location>
</feature>
<dbReference type="EC" id="2.5.1.55" evidence="3"/>
<keyword evidence="5" id="KW-0808">Transferase</keyword>
<dbReference type="Pfam" id="PF00793">
    <property type="entry name" value="DAHP_synth_1"/>
    <property type="match status" value="1"/>
</dbReference>
<protein>
    <recommendedName>
        <fullName evidence="3">3-deoxy-8-phosphooctulonate synthase</fullName>
        <ecNumber evidence="3">2.5.1.55</ecNumber>
    </recommendedName>
</protein>
<evidence type="ECO:0000256" key="2">
    <source>
        <dbReference type="ARBA" id="ARBA00010499"/>
    </source>
</evidence>
<sequence length="129" mass="14007">PWKMGPIIQKLESTGNQNILLTERGTTFGYESLVTDVRSISMMQKTGYPVIFDATHSAQMPGISGDITGGMREYIPGLAKASVAAGCNGVFLEVHDNVDEAKSDAATQWPLDKLSDLLKTLKEIHQAIQ</sequence>
<dbReference type="InterPro" id="IPR006269">
    <property type="entry name" value="KDO8P_synthase"/>
</dbReference>
<dbReference type="EMBL" id="UINC01008216">
    <property type="protein sequence ID" value="SVA37014.1"/>
    <property type="molecule type" value="Genomic_DNA"/>
</dbReference>
<dbReference type="GO" id="GO:0005737">
    <property type="term" value="C:cytoplasm"/>
    <property type="evidence" value="ECO:0007669"/>
    <property type="project" value="UniProtKB-SubCell"/>
</dbReference>
<comment type="similarity">
    <text evidence="2">Belongs to the KdsA family.</text>
</comment>
<dbReference type="AlphaFoldDB" id="A0A381VA53"/>
<evidence type="ECO:0000256" key="6">
    <source>
        <dbReference type="ARBA" id="ARBA00049112"/>
    </source>
</evidence>
<dbReference type="GO" id="GO:0008676">
    <property type="term" value="F:3-deoxy-8-phosphooctulonate synthase activity"/>
    <property type="evidence" value="ECO:0007669"/>
    <property type="project" value="UniProtKB-EC"/>
</dbReference>
<dbReference type="InterPro" id="IPR006218">
    <property type="entry name" value="DAHP1/KDSA"/>
</dbReference>
<dbReference type="Gene3D" id="3.20.20.70">
    <property type="entry name" value="Aldolase class I"/>
    <property type="match status" value="1"/>
</dbReference>
<dbReference type="SUPFAM" id="SSF51569">
    <property type="entry name" value="Aldolase"/>
    <property type="match status" value="1"/>
</dbReference>
<dbReference type="PANTHER" id="PTHR21057">
    <property type="entry name" value="PHOSPHO-2-DEHYDRO-3-DEOXYHEPTONATE ALDOLASE"/>
    <property type="match status" value="1"/>
</dbReference>
<accession>A0A381VA53</accession>
<evidence type="ECO:0000313" key="8">
    <source>
        <dbReference type="EMBL" id="SVA37014.1"/>
    </source>
</evidence>
<feature type="domain" description="DAHP synthetase I/KDSA" evidence="7">
    <location>
        <begin position="2"/>
        <end position="128"/>
    </location>
</feature>
<comment type="subcellular location">
    <subcellularLocation>
        <location evidence="1">Cytoplasm</location>
    </subcellularLocation>
</comment>
<organism evidence="8">
    <name type="scientific">marine metagenome</name>
    <dbReference type="NCBI Taxonomy" id="408172"/>
    <lineage>
        <taxon>unclassified sequences</taxon>
        <taxon>metagenomes</taxon>
        <taxon>ecological metagenomes</taxon>
    </lineage>
</organism>
<keyword evidence="4" id="KW-0963">Cytoplasm</keyword>
<comment type="catalytic activity">
    <reaction evidence="6">
        <text>D-arabinose 5-phosphate + phosphoenolpyruvate + H2O = 3-deoxy-alpha-D-manno-2-octulosonate-8-phosphate + phosphate</text>
        <dbReference type="Rhea" id="RHEA:14053"/>
        <dbReference type="ChEBI" id="CHEBI:15377"/>
        <dbReference type="ChEBI" id="CHEBI:43474"/>
        <dbReference type="ChEBI" id="CHEBI:57693"/>
        <dbReference type="ChEBI" id="CHEBI:58702"/>
        <dbReference type="ChEBI" id="CHEBI:85985"/>
        <dbReference type="EC" id="2.5.1.55"/>
    </reaction>
</comment>
<name>A0A381VA53_9ZZZZ</name>
<evidence type="ECO:0000256" key="5">
    <source>
        <dbReference type="ARBA" id="ARBA00022679"/>
    </source>
</evidence>
<dbReference type="InterPro" id="IPR013785">
    <property type="entry name" value="Aldolase_TIM"/>
</dbReference>
<gene>
    <name evidence="8" type="ORF">METZ01_LOCUS89868</name>
</gene>
<evidence type="ECO:0000256" key="4">
    <source>
        <dbReference type="ARBA" id="ARBA00022490"/>
    </source>
</evidence>
<reference evidence="8" key="1">
    <citation type="submission" date="2018-05" db="EMBL/GenBank/DDBJ databases">
        <authorList>
            <person name="Lanie J.A."/>
            <person name="Ng W.-L."/>
            <person name="Kazmierczak K.M."/>
            <person name="Andrzejewski T.M."/>
            <person name="Davidsen T.M."/>
            <person name="Wayne K.J."/>
            <person name="Tettelin H."/>
            <person name="Glass J.I."/>
            <person name="Rusch D."/>
            <person name="Podicherti R."/>
            <person name="Tsui H.-C.T."/>
            <person name="Winkler M.E."/>
        </authorList>
    </citation>
    <scope>NUCLEOTIDE SEQUENCE</scope>
</reference>